<dbReference type="InterPro" id="IPR032710">
    <property type="entry name" value="NTF2-like_dom_sf"/>
</dbReference>
<dbReference type="Gene3D" id="1.20.120.450">
    <property type="entry name" value="dinb family like domain"/>
    <property type="match status" value="1"/>
</dbReference>
<dbReference type="NCBIfam" id="TIGR03083">
    <property type="entry name" value="maleylpyruvate isomerase family mycothiol-dependent enzyme"/>
    <property type="match status" value="1"/>
</dbReference>
<evidence type="ECO:0000313" key="4">
    <source>
        <dbReference type="Proteomes" id="UP000619788"/>
    </source>
</evidence>
<dbReference type="SUPFAM" id="SSF54427">
    <property type="entry name" value="NTF2-like"/>
    <property type="match status" value="1"/>
</dbReference>
<gene>
    <name evidence="3" type="ORF">Psi01_81650</name>
</gene>
<proteinExistence type="predicted"/>
<dbReference type="Proteomes" id="UP000619788">
    <property type="component" value="Unassembled WGS sequence"/>
</dbReference>
<evidence type="ECO:0000259" key="2">
    <source>
        <dbReference type="Pfam" id="PF12680"/>
    </source>
</evidence>
<reference evidence="3 4" key="1">
    <citation type="submission" date="2021-01" db="EMBL/GenBank/DDBJ databases">
        <title>Whole genome shotgun sequence of Planobispora siamensis NBRC 107568.</title>
        <authorList>
            <person name="Komaki H."/>
            <person name="Tamura T."/>
        </authorList>
    </citation>
    <scope>NUCLEOTIDE SEQUENCE [LARGE SCALE GENOMIC DNA]</scope>
    <source>
        <strain evidence="3 4">NBRC 107568</strain>
    </source>
</reference>
<keyword evidence="4" id="KW-1185">Reference proteome</keyword>
<protein>
    <recommendedName>
        <fullName evidence="5">TIGR03086 family protein</fullName>
    </recommendedName>
</protein>
<dbReference type="RefSeq" id="WP_204069528.1">
    <property type="nucleotide sequence ID" value="NZ_BOOJ01000087.1"/>
</dbReference>
<evidence type="ECO:0008006" key="5">
    <source>
        <dbReference type="Google" id="ProtNLM"/>
    </source>
</evidence>
<name>A0A8J3WQ05_9ACTN</name>
<evidence type="ECO:0000259" key="1">
    <source>
        <dbReference type="Pfam" id="PF11716"/>
    </source>
</evidence>
<dbReference type="Pfam" id="PF12680">
    <property type="entry name" value="SnoaL_2"/>
    <property type="match status" value="1"/>
</dbReference>
<dbReference type="Pfam" id="PF11716">
    <property type="entry name" value="MDMPI_N"/>
    <property type="match status" value="1"/>
</dbReference>
<comment type="caution">
    <text evidence="3">The sequence shown here is derived from an EMBL/GenBank/DDBJ whole genome shotgun (WGS) entry which is preliminary data.</text>
</comment>
<dbReference type="EMBL" id="BOOJ01000087">
    <property type="protein sequence ID" value="GIH97535.1"/>
    <property type="molecule type" value="Genomic_DNA"/>
</dbReference>
<dbReference type="InterPro" id="IPR017517">
    <property type="entry name" value="Maleyloyr_isom"/>
</dbReference>
<sequence>MDARALVAQYYHAWQHRSGDMSQVPLAEDFTFTGPVAGFTDAEGFRAMARQAGAAVRDFQVRHQFAEGDLVCSVIDWQMDPLPGTLTAAELLRVRDGRIVSGELIYDAEDLRRAMAAGEEADLVHLLERSYTTTTQLLACIPAEAWTAPSACAKWTVRQAANHLTGALSLITRIADGQTPDPAEVDAQHQADTDHLGADAAVAFQAVATRSIAVFGTPGTLTRQVPFLGGTAPGSRLASICLIESLVHGWDIAHGAGVEYPADAAVVRAVQGFAEQIVGDGPRHGDRFAEPVPVGPDAAPFAALLGYLGRQP</sequence>
<dbReference type="NCBIfam" id="TIGR03086">
    <property type="entry name" value="TIGR03086 family metal-binding protein"/>
    <property type="match status" value="1"/>
</dbReference>
<accession>A0A8J3WQ05</accession>
<evidence type="ECO:0000313" key="3">
    <source>
        <dbReference type="EMBL" id="GIH97535.1"/>
    </source>
</evidence>
<organism evidence="3 4">
    <name type="scientific">Planobispora siamensis</name>
    <dbReference type="NCBI Taxonomy" id="936338"/>
    <lineage>
        <taxon>Bacteria</taxon>
        <taxon>Bacillati</taxon>
        <taxon>Actinomycetota</taxon>
        <taxon>Actinomycetes</taxon>
        <taxon>Streptosporangiales</taxon>
        <taxon>Streptosporangiaceae</taxon>
        <taxon>Planobispora</taxon>
    </lineage>
</organism>
<feature type="domain" description="SnoaL-like" evidence="2">
    <location>
        <begin position="7"/>
        <end position="101"/>
    </location>
</feature>
<dbReference type="GO" id="GO:0046872">
    <property type="term" value="F:metal ion binding"/>
    <property type="evidence" value="ECO:0007669"/>
    <property type="project" value="InterPro"/>
</dbReference>
<dbReference type="InterPro" id="IPR024344">
    <property type="entry name" value="MDMPI_metal-binding"/>
</dbReference>
<dbReference type="SUPFAM" id="SSF109854">
    <property type="entry name" value="DinB/YfiT-like putative metalloenzymes"/>
    <property type="match status" value="1"/>
</dbReference>
<dbReference type="InterPro" id="IPR017520">
    <property type="entry name" value="CHP03086"/>
</dbReference>
<dbReference type="InterPro" id="IPR034660">
    <property type="entry name" value="DinB/YfiT-like"/>
</dbReference>
<dbReference type="AlphaFoldDB" id="A0A8J3WQ05"/>
<dbReference type="Gene3D" id="3.10.450.50">
    <property type="match status" value="1"/>
</dbReference>
<feature type="domain" description="Mycothiol-dependent maleylpyruvate isomerase metal-binding" evidence="1">
    <location>
        <begin position="132"/>
        <end position="253"/>
    </location>
</feature>
<dbReference type="InterPro" id="IPR037401">
    <property type="entry name" value="SnoaL-like"/>
</dbReference>